<proteinExistence type="predicted"/>
<keyword evidence="2" id="KW-0808">Transferase</keyword>
<sequence length="247" mass="28702">MSIMVSVIMPSYNSGKTISESIGSVLQQSYTDWELIIVDDQSTDDTWSIISKYAEEFENIHIYRNKTNSGAGVSRNFAIEKSKGRFIAFLDSDDLWSKDKLSKQISFMLDNNYPFTYTYYQRFDKNGYRDIVEAPKYTTYHKLLYSNVIGCLTAIYDTHILGKKYMPLIRKRQDMGLWLDILKCVPKAYCLQEVLASYRMDSGMTANKLTVLSYQWAFYREVVGLSLFRSAFTFGIYALKGFIKHRK</sequence>
<dbReference type="AlphaFoldDB" id="A0A151KYR9"/>
<name>A0A151KYR9_9VIBR</name>
<dbReference type="GO" id="GO:0016758">
    <property type="term" value="F:hexosyltransferase activity"/>
    <property type="evidence" value="ECO:0007669"/>
    <property type="project" value="UniProtKB-ARBA"/>
</dbReference>
<evidence type="ECO:0000259" key="1">
    <source>
        <dbReference type="Pfam" id="PF00535"/>
    </source>
</evidence>
<reference evidence="3" key="1">
    <citation type="submission" date="2015-12" db="EMBL/GenBank/DDBJ databases">
        <authorList>
            <person name="Shamseldin A."/>
            <person name="Moawad H."/>
            <person name="Abd El-Rahim W.M."/>
            <person name="Sadowsky M.J."/>
        </authorList>
    </citation>
    <scope>NUCLEOTIDE SEQUENCE [LARGE SCALE GENOMIC DNA]</scope>
    <source>
        <strain evidence="3">2538-88</strain>
    </source>
</reference>
<dbReference type="PANTHER" id="PTHR22916:SF3">
    <property type="entry name" value="UDP-GLCNAC:BETAGAL BETA-1,3-N-ACETYLGLUCOSAMINYLTRANSFERASE-LIKE PROTEIN 1"/>
    <property type="match status" value="1"/>
</dbReference>
<dbReference type="Pfam" id="PF00535">
    <property type="entry name" value="Glycos_transf_2"/>
    <property type="match status" value="1"/>
</dbReference>
<protein>
    <submittedName>
        <fullName evidence="2">Glycosyl transferase</fullName>
    </submittedName>
</protein>
<dbReference type="InterPro" id="IPR029044">
    <property type="entry name" value="Nucleotide-diphossugar_trans"/>
</dbReference>
<dbReference type="SUPFAM" id="SSF53448">
    <property type="entry name" value="Nucleotide-diphospho-sugar transferases"/>
    <property type="match status" value="1"/>
</dbReference>
<dbReference type="PANTHER" id="PTHR22916">
    <property type="entry name" value="GLYCOSYLTRANSFERASE"/>
    <property type="match status" value="1"/>
</dbReference>
<gene>
    <name evidence="2" type="ORF">ATY37_13775</name>
</gene>
<feature type="domain" description="Glycosyltransferase 2-like" evidence="1">
    <location>
        <begin position="6"/>
        <end position="132"/>
    </location>
</feature>
<dbReference type="Proteomes" id="UP000075346">
    <property type="component" value="Unassembled WGS sequence"/>
</dbReference>
<evidence type="ECO:0000313" key="3">
    <source>
        <dbReference type="Proteomes" id="UP000075346"/>
    </source>
</evidence>
<organism evidence="2 3">
    <name type="scientific">Vibrio cidicii</name>
    <dbReference type="NCBI Taxonomy" id="1763883"/>
    <lineage>
        <taxon>Bacteria</taxon>
        <taxon>Pseudomonadati</taxon>
        <taxon>Pseudomonadota</taxon>
        <taxon>Gammaproteobacteria</taxon>
        <taxon>Vibrionales</taxon>
        <taxon>Vibrionaceae</taxon>
        <taxon>Vibrio</taxon>
    </lineage>
</organism>
<dbReference type="Gene3D" id="3.90.550.10">
    <property type="entry name" value="Spore Coat Polysaccharide Biosynthesis Protein SpsA, Chain A"/>
    <property type="match status" value="1"/>
</dbReference>
<evidence type="ECO:0000313" key="2">
    <source>
        <dbReference type="EMBL" id="KYN88995.1"/>
    </source>
</evidence>
<dbReference type="InterPro" id="IPR001173">
    <property type="entry name" value="Glyco_trans_2-like"/>
</dbReference>
<dbReference type="CDD" id="cd00761">
    <property type="entry name" value="Glyco_tranf_GTA_type"/>
    <property type="match status" value="1"/>
</dbReference>
<comment type="caution">
    <text evidence="2">The sequence shown here is derived from an EMBL/GenBank/DDBJ whole genome shotgun (WGS) entry which is preliminary data.</text>
</comment>
<accession>A0A151KYR9</accession>
<dbReference type="EMBL" id="LOBR01000030">
    <property type="protein sequence ID" value="KYN88995.1"/>
    <property type="molecule type" value="Genomic_DNA"/>
</dbReference>
<dbReference type="RefSeq" id="WP_061896805.1">
    <property type="nucleotide sequence ID" value="NZ_LOBR01000030.1"/>
</dbReference>